<reference evidence="3" key="1">
    <citation type="submission" date="2021-02" db="EMBL/GenBank/DDBJ databases">
        <authorList>
            <person name="Dougan E. K."/>
            <person name="Rhodes N."/>
            <person name="Thang M."/>
            <person name="Chan C."/>
        </authorList>
    </citation>
    <scope>NUCLEOTIDE SEQUENCE</scope>
</reference>
<feature type="region of interest" description="Disordered" evidence="1">
    <location>
        <begin position="700"/>
        <end position="790"/>
    </location>
</feature>
<feature type="region of interest" description="Disordered" evidence="1">
    <location>
        <begin position="115"/>
        <end position="154"/>
    </location>
</feature>
<feature type="compositionally biased region" description="Basic and acidic residues" evidence="1">
    <location>
        <begin position="755"/>
        <end position="775"/>
    </location>
</feature>
<dbReference type="EMBL" id="CAJNNW010008376">
    <property type="protein sequence ID" value="CAE8649973.1"/>
    <property type="molecule type" value="Genomic_DNA"/>
</dbReference>
<feature type="non-terminal residue" evidence="3">
    <location>
        <position position="1"/>
    </location>
</feature>
<sequence length="2023" mass="224100">SIMPRAAALFGKTSRSSPAPSDATSETGASSDCLGSLRDNALLLPSCNFGTRAAQQSAAHVPCGRGPRYPGCQGCAWAAAETASTSWPEDWQVSSQAVCGPVGHHRRRRWPQRRAVVEDGPPPLEDARPRQRAQPEFPRCQQEQGGEEAEEASDYEVMLARRSLANTWESKESRRYRPKSEEEMKRLEEEVKVAKAQGEPLCRSVPAEEALVRIANLDGFYYLDVEEIMTLDRETREDLDALCKAKKPRGHVSLGLIVLWSVWERQGLPRELRVSSPELAPVVTLVRPTAQQLAEYVMRNQPVVIKGALNSEKFPPLEDFADFGYLRERCGHRMIKVKSEAFVDKENRQLFVSDPLGEMSLSAFCGLVEQAEHLGVAAPVYMGKVKLDDSVPELVEDLADCPAGPMQQFAECFGSNVKGAHTYFGCGKNTTAIHCDPSENLLVVITGTKTFDLYPPSDADCLYLIRQPNYLNSCLPPFVSPDAMPDEMAAKYPLYRHARVQRVELVAGDMLYLPIFWWHGVTGGFERNMIINWWCEMHPDKMDKTDSTLEGSAMALIEAVREHLGVSQDAGEANILQPDLFVIRTQPSCLAQQGFCNGQRAQVQVQFSWRISEEIAPTPPTLLFLTAPLTPAATDPGSVTAPAADVALDDAASGDGATGEGGEDAAADEDPESSGGWHDEDLAMFLQAPSKIFMQAETREFPDSWPDGGPRKPMEAEQESAEARKESTEARKGTHGGPRRTQRENTLEFQAGNPRTRESKRIPRRPDKIPRRPEGNGEPGSGEPPESFLQMPLRPEMVDPFVVQPAVQIAVDQYVVQSAALLPGSPQQKRECMGAGVDCLASVCIELDVLVPPTRPTCVVSLFSALLPLDATCMAEIPLGITHADVSLILQRNMCIDADIEESSVLVNDCNTLSFEVGELVDVHDNTVAALSLVCSPLPIGSTLQHVYVYVDGTGPAGTVGGEGVEGPAKSAWAFADKAQAFMQEVHDRRSEFELGWKVDNHRHCAAYQELLAELAAKHFLKPTTYPSKTYITDQTWDMIVYKRTIRNAVRKQTRHIRRPWLSAAFDGWKGTASMFCVGDESLACFTSSFVQIRHLSLTLKILHGKVQSMLSHDRKEHLEKIASALEYTCCRKSLTDVLKSLSPYRGEGAKQKTQRARPLPKLQLEDGSFADSMKEVSERWQQHFAKIEVRKGRAVGEDMLPSELFQCDPSVMARLVYPLALKAVALVQPPHQLQGGLLHHLYKGKGVHHDCGNSRAILIQDAMAKFIRTPVRSRLYEVYEQSASPVAKVLLATGLPPSCMEELTSILRSKQSVLTQAGVDKHLEAVVGAFNHYTWFSTQNVSTVVATARGSRPGDTFGDVLFNFIAAWMLKEINVSLTALNQVARVDDIVFLFRGRDPTSVIAKATVCTNIVVDTFAKYGFAVNLKPGKTECLLMFRGKEAAAARHQVLNVQQAKIPFNPATQGKQLLNVVLEYVYLGSTIDYKGSMTRELRKRSSMAMAGVRPLKSKIFASKQVPARTKVLVGQAFAMTRALYAAASWPMLNKQEERIYKTGIMAVYRVVANSQHHHSEVPTTDLDIFCGMGFNDPFDLLRLWALLQHNAKHPRSWFGVIIEDVTWMKEYLPLGHSMPPPLDDMDSWIAVCRQGGGKWKKWVQTARQVAVLRRGTLQEVRQFHECFAQEAKKAGIVIESKVEVNVPNASFTNYQCTLCPANFDSEPKLNTHAYRKHGYKSTMRLLATSTVCLSCGKEYHTRSRILQHLNYMKLVDNDLSCVRNILAFGNANSREEADALDATEAQRLLAAKRAGQQDTKDRYPCYRTIGPTLALFCDQVPVEMELAIPDVPIQSNGMSLNVEEVEKAYTALKSEIGTLNRVSDINECVQCAVSIVGDSHDLPVFCAALKRMLDSLDSDFEELSIDEPDCFILLQDVVSQCLENAECHDDPYMPRAPAPGHKRNVSVPKRRVPVARPVLGPGTDVQDCNEDKQHYLVLETAESLRATAGQDDYIAQIGVRLQTTGEQNTQQP</sequence>
<dbReference type="PANTHER" id="PTHR12461:SF105">
    <property type="entry name" value="HYPOXIA-INDUCIBLE FACTOR 1-ALPHA INHIBITOR"/>
    <property type="match status" value="1"/>
</dbReference>
<feature type="compositionally biased region" description="Polar residues" evidence="1">
    <location>
        <begin position="13"/>
        <end position="30"/>
    </location>
</feature>
<feature type="region of interest" description="Disordered" evidence="1">
    <location>
        <begin position="650"/>
        <end position="678"/>
    </location>
</feature>
<evidence type="ECO:0000256" key="1">
    <source>
        <dbReference type="SAM" id="MobiDB-lite"/>
    </source>
</evidence>
<organism evidence="3 4">
    <name type="scientific">Polarella glacialis</name>
    <name type="common">Dinoflagellate</name>
    <dbReference type="NCBI Taxonomy" id="89957"/>
    <lineage>
        <taxon>Eukaryota</taxon>
        <taxon>Sar</taxon>
        <taxon>Alveolata</taxon>
        <taxon>Dinophyceae</taxon>
        <taxon>Suessiales</taxon>
        <taxon>Suessiaceae</taxon>
        <taxon>Polarella</taxon>
    </lineage>
</organism>
<feature type="compositionally biased region" description="Basic and acidic residues" evidence="1">
    <location>
        <begin position="709"/>
        <end position="732"/>
    </location>
</feature>
<dbReference type="Pfam" id="PF13621">
    <property type="entry name" value="Cupin_8"/>
    <property type="match status" value="1"/>
</dbReference>
<dbReference type="Proteomes" id="UP000626109">
    <property type="component" value="Unassembled WGS sequence"/>
</dbReference>
<dbReference type="InterPro" id="IPR003347">
    <property type="entry name" value="JmjC_dom"/>
</dbReference>
<gene>
    <name evidence="3" type="ORF">PGLA2088_LOCUS7890</name>
</gene>
<dbReference type="Gene3D" id="2.60.120.10">
    <property type="entry name" value="Jelly Rolls"/>
    <property type="match status" value="1"/>
</dbReference>
<evidence type="ECO:0000259" key="2">
    <source>
        <dbReference type="PROSITE" id="PS51184"/>
    </source>
</evidence>
<name>A0A813IBM0_POLGL</name>
<dbReference type="SMART" id="SM00558">
    <property type="entry name" value="JmjC"/>
    <property type="match status" value="1"/>
</dbReference>
<feature type="domain" description="JmjC" evidence="2">
    <location>
        <begin position="380"/>
        <end position="550"/>
    </location>
</feature>
<dbReference type="InterPro" id="IPR013087">
    <property type="entry name" value="Znf_C2H2_type"/>
</dbReference>
<dbReference type="PROSITE" id="PS51184">
    <property type="entry name" value="JMJC"/>
    <property type="match status" value="1"/>
</dbReference>
<dbReference type="PANTHER" id="PTHR12461">
    <property type="entry name" value="HYPOXIA-INDUCIBLE FACTOR 1 ALPHA INHIBITOR-RELATED"/>
    <property type="match status" value="1"/>
</dbReference>
<dbReference type="Gene3D" id="3.30.160.60">
    <property type="entry name" value="Classic Zinc Finger"/>
    <property type="match status" value="1"/>
</dbReference>
<feature type="region of interest" description="Disordered" evidence="1">
    <location>
        <begin position="1"/>
        <end position="31"/>
    </location>
</feature>
<comment type="caution">
    <text evidence="3">The sequence shown here is derived from an EMBL/GenBank/DDBJ whole genome shotgun (WGS) entry which is preliminary data.</text>
</comment>
<evidence type="ECO:0000313" key="3">
    <source>
        <dbReference type="EMBL" id="CAE8649973.1"/>
    </source>
</evidence>
<feature type="compositionally biased region" description="Acidic residues" evidence="1">
    <location>
        <begin position="661"/>
        <end position="672"/>
    </location>
</feature>
<dbReference type="PROSITE" id="PS00028">
    <property type="entry name" value="ZINC_FINGER_C2H2_1"/>
    <property type="match status" value="1"/>
</dbReference>
<proteinExistence type="predicted"/>
<feature type="compositionally biased region" description="Acidic residues" evidence="1">
    <location>
        <begin position="145"/>
        <end position="154"/>
    </location>
</feature>
<dbReference type="InterPro" id="IPR014710">
    <property type="entry name" value="RmlC-like_jellyroll"/>
</dbReference>
<dbReference type="SUPFAM" id="SSF51197">
    <property type="entry name" value="Clavaminate synthase-like"/>
    <property type="match status" value="1"/>
</dbReference>
<protein>
    <recommendedName>
        <fullName evidence="2">JmjC domain-containing protein</fullName>
    </recommendedName>
</protein>
<accession>A0A813IBM0</accession>
<evidence type="ECO:0000313" key="4">
    <source>
        <dbReference type="Proteomes" id="UP000626109"/>
    </source>
</evidence>
<dbReference type="InterPro" id="IPR041667">
    <property type="entry name" value="Cupin_8"/>
</dbReference>